<dbReference type="SUPFAM" id="SSF48179">
    <property type="entry name" value="6-phosphogluconate dehydrogenase C-terminal domain-like"/>
    <property type="match status" value="1"/>
</dbReference>
<dbReference type="InterPro" id="IPR013328">
    <property type="entry name" value="6PGD_dom2"/>
</dbReference>
<dbReference type="Proteomes" id="UP001597120">
    <property type="component" value="Unassembled WGS sequence"/>
</dbReference>
<evidence type="ECO:0000256" key="3">
    <source>
        <dbReference type="ARBA" id="ARBA00048615"/>
    </source>
</evidence>
<name>A0ABW3D8R1_9BACL</name>
<dbReference type="SUPFAM" id="SSF51735">
    <property type="entry name" value="NAD(P)-binding Rossmann-fold domains"/>
    <property type="match status" value="1"/>
</dbReference>
<evidence type="ECO:0000259" key="6">
    <source>
        <dbReference type="Pfam" id="PF08125"/>
    </source>
</evidence>
<sequence>MSVLQGKLARTGKEGNGGAPEAHLLPCLSNSEQRLQQTMDDPVTVVQIGEGNFLRGFFDWMIHEARCQGIYQGSIAVSQPRPSGKAKLDALKRQNGQYTLVMRGLSDGVPVERTEIISVFSQMIDPYSEWDRFLRLAEQPHLQFVISNTTEAGLVFCPESMTEGEPVESFPGKMTLFLYRRYLTFRGEPDKGLIFLPCELLERNGDELRDCILRYCEDWGLPAPFIRWVNEHNRFLNSLVDRIVTGYPDTEADAWFAEWGYRDDLLCTAELYHLWAIEAEPELEEKLPLRRAGLNVHWVDDLTEYRLLKVRLLNGAHTLMTPLALLYGLEHVREVMGHRELGAFVRRTIEDEIIPSLPVPEAESRRYAESVYERFLNPFIRHRLSDIAMNSVSKFKVRLLPSLLYYRDRGETLPQGLVRAFAGLLRYYRVSRTEKGYEGISLNGDKYRVNDDRNVMETFAYVWGQEQTMSWVELARRLLGLENLWGTDLAAIADLSEAVAGHWERMEMRG</sequence>
<accession>A0ABW3D8R1</accession>
<dbReference type="InterPro" id="IPR036291">
    <property type="entry name" value="NAD(P)-bd_dom_sf"/>
</dbReference>
<dbReference type="Pfam" id="PF08125">
    <property type="entry name" value="Mannitol_dh_C"/>
    <property type="match status" value="1"/>
</dbReference>
<evidence type="ECO:0000313" key="7">
    <source>
        <dbReference type="EMBL" id="MFD0869396.1"/>
    </source>
</evidence>
<proteinExistence type="predicted"/>
<evidence type="ECO:0000256" key="1">
    <source>
        <dbReference type="ARBA" id="ARBA00023002"/>
    </source>
</evidence>
<dbReference type="PANTHER" id="PTHR30524">
    <property type="entry name" value="MANNITOL-1-PHOSPHATE 5-DEHYDROGENASE"/>
    <property type="match status" value="1"/>
</dbReference>
<gene>
    <name evidence="7" type="ORF">ACFQ03_09550</name>
</gene>
<reference evidence="8" key="1">
    <citation type="journal article" date="2019" name="Int. J. Syst. Evol. Microbiol.">
        <title>The Global Catalogue of Microorganisms (GCM) 10K type strain sequencing project: providing services to taxonomists for standard genome sequencing and annotation.</title>
        <authorList>
            <consortium name="The Broad Institute Genomics Platform"/>
            <consortium name="The Broad Institute Genome Sequencing Center for Infectious Disease"/>
            <person name="Wu L."/>
            <person name="Ma J."/>
        </authorList>
    </citation>
    <scope>NUCLEOTIDE SEQUENCE [LARGE SCALE GENOMIC DNA]</scope>
    <source>
        <strain evidence="8">CCUG 57263</strain>
    </source>
</reference>
<keyword evidence="1" id="KW-0560">Oxidoreductase</keyword>
<feature type="region of interest" description="Disordered" evidence="4">
    <location>
        <begin position="1"/>
        <end position="24"/>
    </location>
</feature>
<evidence type="ECO:0000259" key="5">
    <source>
        <dbReference type="Pfam" id="PF01232"/>
    </source>
</evidence>
<protein>
    <submittedName>
        <fullName evidence="7">Tagaturonate reductase</fullName>
    </submittedName>
</protein>
<evidence type="ECO:0000313" key="8">
    <source>
        <dbReference type="Proteomes" id="UP001597120"/>
    </source>
</evidence>
<dbReference type="InterPro" id="IPR008927">
    <property type="entry name" value="6-PGluconate_DH-like_C_sf"/>
</dbReference>
<feature type="domain" description="Mannitol dehydrogenase C-terminal" evidence="6">
    <location>
        <begin position="301"/>
        <end position="506"/>
    </location>
</feature>
<keyword evidence="8" id="KW-1185">Reference proteome</keyword>
<comment type="caution">
    <text evidence="7">The sequence shown here is derived from an EMBL/GenBank/DDBJ whole genome shotgun (WGS) entry which is preliminary data.</text>
</comment>
<dbReference type="RefSeq" id="WP_260982097.1">
    <property type="nucleotide sequence ID" value="NZ_JBHTIU010000028.1"/>
</dbReference>
<organism evidence="7 8">
    <name type="scientific">Paenibacillus residui</name>
    <dbReference type="NCBI Taxonomy" id="629724"/>
    <lineage>
        <taxon>Bacteria</taxon>
        <taxon>Bacillati</taxon>
        <taxon>Bacillota</taxon>
        <taxon>Bacilli</taxon>
        <taxon>Bacillales</taxon>
        <taxon>Paenibacillaceae</taxon>
        <taxon>Paenibacillus</taxon>
    </lineage>
</organism>
<keyword evidence="2" id="KW-0520">NAD</keyword>
<dbReference type="Gene3D" id="3.40.50.720">
    <property type="entry name" value="NAD(P)-binding Rossmann-like Domain"/>
    <property type="match status" value="1"/>
</dbReference>
<dbReference type="InterPro" id="IPR013131">
    <property type="entry name" value="Mannitol_DH_N"/>
</dbReference>
<dbReference type="Pfam" id="PF01232">
    <property type="entry name" value="Mannitol_dh"/>
    <property type="match status" value="1"/>
</dbReference>
<evidence type="ECO:0000256" key="2">
    <source>
        <dbReference type="ARBA" id="ARBA00023027"/>
    </source>
</evidence>
<dbReference type="PANTHER" id="PTHR30524:SF0">
    <property type="entry name" value="ALTRONATE OXIDOREDUCTASE-RELATED"/>
    <property type="match status" value="1"/>
</dbReference>
<evidence type="ECO:0000256" key="4">
    <source>
        <dbReference type="SAM" id="MobiDB-lite"/>
    </source>
</evidence>
<dbReference type="NCBIfam" id="NF002969">
    <property type="entry name" value="PRK03643.1"/>
    <property type="match status" value="1"/>
</dbReference>
<dbReference type="InterPro" id="IPR013118">
    <property type="entry name" value="Mannitol_DH_C"/>
</dbReference>
<feature type="domain" description="Mannitol dehydrogenase N-terminal" evidence="5">
    <location>
        <begin position="45"/>
        <end position="286"/>
    </location>
</feature>
<comment type="catalytic activity">
    <reaction evidence="3">
        <text>D-mannitol 1-phosphate + NAD(+) = beta-D-fructose 6-phosphate + NADH + H(+)</text>
        <dbReference type="Rhea" id="RHEA:19661"/>
        <dbReference type="ChEBI" id="CHEBI:15378"/>
        <dbReference type="ChEBI" id="CHEBI:57540"/>
        <dbReference type="ChEBI" id="CHEBI:57634"/>
        <dbReference type="ChEBI" id="CHEBI:57945"/>
        <dbReference type="ChEBI" id="CHEBI:61381"/>
        <dbReference type="EC" id="1.1.1.17"/>
    </reaction>
</comment>
<dbReference type="Gene3D" id="1.10.1040.10">
    <property type="entry name" value="N-(1-d-carboxylethyl)-l-norvaline Dehydrogenase, domain 2"/>
    <property type="match status" value="1"/>
</dbReference>
<dbReference type="EMBL" id="JBHTIU010000028">
    <property type="protein sequence ID" value="MFD0869396.1"/>
    <property type="molecule type" value="Genomic_DNA"/>
</dbReference>